<dbReference type="InterPro" id="IPR029063">
    <property type="entry name" value="SAM-dependent_MTases_sf"/>
</dbReference>
<dbReference type="InterPro" id="IPR008576">
    <property type="entry name" value="MeTrfase_NTM1"/>
</dbReference>
<dbReference type="Gene3D" id="3.40.50.150">
    <property type="entry name" value="Vaccinia Virus protein VP39"/>
    <property type="match status" value="1"/>
</dbReference>
<accession>A0AAW6DJU3</accession>
<evidence type="ECO:0000313" key="5">
    <source>
        <dbReference type="Proteomes" id="UP001212160"/>
    </source>
</evidence>
<keyword evidence="3" id="KW-0949">S-adenosyl-L-methionine</keyword>
<dbReference type="RefSeq" id="WP_272108424.1">
    <property type="nucleotide sequence ID" value="NZ_JAQMLA010000138.1"/>
</dbReference>
<gene>
    <name evidence="4" type="ORF">PNW85_19710</name>
</gene>
<evidence type="ECO:0000256" key="2">
    <source>
        <dbReference type="ARBA" id="ARBA00022679"/>
    </source>
</evidence>
<dbReference type="CDD" id="cd02440">
    <property type="entry name" value="AdoMet_MTases"/>
    <property type="match status" value="1"/>
</dbReference>
<comment type="caution">
    <text evidence="4">The sequence shown here is derived from an EMBL/GenBank/DDBJ whole genome shotgun (WGS) entry which is preliminary data.</text>
</comment>
<proteinExistence type="predicted"/>
<dbReference type="GO" id="GO:0032259">
    <property type="term" value="P:methylation"/>
    <property type="evidence" value="ECO:0007669"/>
    <property type="project" value="UniProtKB-KW"/>
</dbReference>
<organism evidence="4 5">
    <name type="scientific">Mediterraneibacter gnavus</name>
    <name type="common">Ruminococcus gnavus</name>
    <dbReference type="NCBI Taxonomy" id="33038"/>
    <lineage>
        <taxon>Bacteria</taxon>
        <taxon>Bacillati</taxon>
        <taxon>Bacillota</taxon>
        <taxon>Clostridia</taxon>
        <taxon>Lachnospirales</taxon>
        <taxon>Lachnospiraceae</taxon>
        <taxon>Mediterraneibacter</taxon>
    </lineage>
</organism>
<dbReference type="AlphaFoldDB" id="A0AAW6DJU3"/>
<keyword evidence="1 4" id="KW-0489">Methyltransferase</keyword>
<evidence type="ECO:0000256" key="3">
    <source>
        <dbReference type="ARBA" id="ARBA00022691"/>
    </source>
</evidence>
<name>A0AAW6DJU3_MEDGN</name>
<evidence type="ECO:0000313" key="4">
    <source>
        <dbReference type="EMBL" id="MDB8688823.1"/>
    </source>
</evidence>
<dbReference type="SUPFAM" id="SSF53335">
    <property type="entry name" value="S-adenosyl-L-methionine-dependent methyltransferases"/>
    <property type="match status" value="1"/>
</dbReference>
<dbReference type="Proteomes" id="UP001212160">
    <property type="component" value="Unassembled WGS sequence"/>
</dbReference>
<reference evidence="4" key="1">
    <citation type="submission" date="2023-01" db="EMBL/GenBank/DDBJ databases">
        <title>Human gut microbiome strain richness.</title>
        <authorList>
            <person name="Chen-Liaw A."/>
        </authorList>
    </citation>
    <scope>NUCLEOTIDE SEQUENCE</scope>
    <source>
        <strain evidence="4">RTP21484st1_H11_RTP21484_190118</strain>
    </source>
</reference>
<dbReference type="GO" id="GO:0008276">
    <property type="term" value="F:protein methyltransferase activity"/>
    <property type="evidence" value="ECO:0007669"/>
    <property type="project" value="UniProtKB-ARBA"/>
</dbReference>
<dbReference type="EMBL" id="JAQMLA010000138">
    <property type="protein sequence ID" value="MDB8688823.1"/>
    <property type="molecule type" value="Genomic_DNA"/>
</dbReference>
<sequence>MQKETLDKRILDIRNAEKISHSLLYNTTKLYDPGTWLEKPIKTIINLIPLFNGFQKLCILDLGCGVGRNCIPIAQNFSNIDCKIDCVDILDLAIDKLYEYSAQYNVKQSINGIVMPIEEFLISPNSYNLIIAISVLEHINNEQAFLNKLKEIKEGVCINGFICLIINSEITEKRIEDESFIDPQFEINISTTKLKKILEDIFQSWNFVKYNVSAQQYNIPRENGVTDLNTNVVTLVAQKV</sequence>
<dbReference type="Pfam" id="PF05891">
    <property type="entry name" value="Methyltransf_PK"/>
    <property type="match status" value="1"/>
</dbReference>
<keyword evidence="2" id="KW-0808">Transferase</keyword>
<protein>
    <submittedName>
        <fullName evidence="4">Class I SAM-dependent methyltransferase</fullName>
    </submittedName>
</protein>
<evidence type="ECO:0000256" key="1">
    <source>
        <dbReference type="ARBA" id="ARBA00022603"/>
    </source>
</evidence>